<evidence type="ECO:0008006" key="3">
    <source>
        <dbReference type="Google" id="ProtNLM"/>
    </source>
</evidence>
<dbReference type="EMBL" id="BMCM01000002">
    <property type="protein sequence ID" value="GGD72898.1"/>
    <property type="molecule type" value="Genomic_DNA"/>
</dbReference>
<keyword evidence="2" id="KW-1185">Reference proteome</keyword>
<comment type="caution">
    <text evidence="1">The sequence shown here is derived from an EMBL/GenBank/DDBJ whole genome shotgun (WGS) entry which is preliminary data.</text>
</comment>
<accession>A0ABQ1RM63</accession>
<sequence length="315" mass="35015">MGRMRILPSPLPLILSRDESAGHTDRRWRSGTLNRLFRGVYVETSTWNPLPPWQKYLVRIHGALAAEPNRVLFGESAAAAVGVLIPHAVRPVHILSPGASSREYRGIRSHVSVDAREIVVVDGVRLTASAHTAVDIARSRPPAEALAYADALLRIDPDATREQFVALNQALVSGRGRRQARWALNRATGLPESPLESASVAVIEWLGYASPTLQHPFFIEGRTYKSDFFWEHERVVGEADGNGKYSTETGNPTEAIIGEKRRENLLRRHTSGMARWGWEDVAEIEPLDVALRATGLRPIRARDTMNLATMRPFGR</sequence>
<organism evidence="1 2">
    <name type="scientific">Microbacterium murale</name>
    <dbReference type="NCBI Taxonomy" id="1081040"/>
    <lineage>
        <taxon>Bacteria</taxon>
        <taxon>Bacillati</taxon>
        <taxon>Actinomycetota</taxon>
        <taxon>Actinomycetes</taxon>
        <taxon>Micrococcales</taxon>
        <taxon>Microbacteriaceae</taxon>
        <taxon>Microbacterium</taxon>
    </lineage>
</organism>
<evidence type="ECO:0000313" key="2">
    <source>
        <dbReference type="Proteomes" id="UP000629365"/>
    </source>
</evidence>
<gene>
    <name evidence="1" type="ORF">GCM10007269_15010</name>
</gene>
<dbReference type="RefSeq" id="WP_188435968.1">
    <property type="nucleotide sequence ID" value="NZ_BMCM01000002.1"/>
</dbReference>
<name>A0ABQ1RM63_9MICO</name>
<proteinExistence type="predicted"/>
<dbReference type="Proteomes" id="UP000629365">
    <property type="component" value="Unassembled WGS sequence"/>
</dbReference>
<protein>
    <recommendedName>
        <fullName evidence="3">Transcriptional regulator, AbiEi antitoxin, Type IV TA system</fullName>
    </recommendedName>
</protein>
<reference evidence="2" key="1">
    <citation type="journal article" date="2019" name="Int. J. Syst. Evol. Microbiol.">
        <title>The Global Catalogue of Microorganisms (GCM) 10K type strain sequencing project: providing services to taxonomists for standard genome sequencing and annotation.</title>
        <authorList>
            <consortium name="The Broad Institute Genomics Platform"/>
            <consortium name="The Broad Institute Genome Sequencing Center for Infectious Disease"/>
            <person name="Wu L."/>
            <person name="Ma J."/>
        </authorList>
    </citation>
    <scope>NUCLEOTIDE SEQUENCE [LARGE SCALE GENOMIC DNA]</scope>
    <source>
        <strain evidence="2">CCM 7640</strain>
    </source>
</reference>
<evidence type="ECO:0000313" key="1">
    <source>
        <dbReference type="EMBL" id="GGD72898.1"/>
    </source>
</evidence>